<organism evidence="6 7">
    <name type="scientific">Thioclava nitratireducens</name>
    <dbReference type="NCBI Taxonomy" id="1915078"/>
    <lineage>
        <taxon>Bacteria</taxon>
        <taxon>Pseudomonadati</taxon>
        <taxon>Pseudomonadota</taxon>
        <taxon>Alphaproteobacteria</taxon>
        <taxon>Rhodobacterales</taxon>
        <taxon>Paracoccaceae</taxon>
        <taxon>Thioclava</taxon>
    </lineage>
</organism>
<sequence>MTCRRFLPATLVVLTLLPGCETLTPQQRTAVGLTAGAAAGLITADALEANRDWRIIAALAGAAAGVLVAQNSITDRCAYSNGDGTYYVADCPR</sequence>
<dbReference type="GO" id="GO:0016853">
    <property type="term" value="F:isomerase activity"/>
    <property type="evidence" value="ECO:0007669"/>
    <property type="project" value="UniProtKB-KW"/>
</dbReference>
<keyword evidence="6" id="KW-0413">Isomerase</keyword>
<keyword evidence="4" id="KW-0449">Lipoprotein</keyword>
<proteinExistence type="inferred from homology"/>
<evidence type="ECO:0000256" key="4">
    <source>
        <dbReference type="ARBA" id="ARBA00023288"/>
    </source>
</evidence>
<name>A0ABM6IEM3_9RHOB</name>
<evidence type="ECO:0000256" key="2">
    <source>
        <dbReference type="ARBA" id="ARBA00008681"/>
    </source>
</evidence>
<dbReference type="Pfam" id="PF05433">
    <property type="entry name" value="Rick_17kDa_Anti"/>
    <property type="match status" value="1"/>
</dbReference>
<comment type="similarity">
    <text evidence="2">Belongs to the rickettsiale 17 kDa surface antigen family.</text>
</comment>
<feature type="domain" description="Glycine zipper 2TM" evidence="5">
    <location>
        <begin position="32"/>
        <end position="71"/>
    </location>
</feature>
<dbReference type="RefSeq" id="WP_075777389.1">
    <property type="nucleotide sequence ID" value="NZ_CP019437.1"/>
</dbReference>
<dbReference type="InterPro" id="IPR008816">
    <property type="entry name" value="Gly_zipper_2TM_dom"/>
</dbReference>
<accession>A0ABM6IEM3</accession>
<evidence type="ECO:0000313" key="7">
    <source>
        <dbReference type="Proteomes" id="UP000185622"/>
    </source>
</evidence>
<evidence type="ECO:0000259" key="5">
    <source>
        <dbReference type="Pfam" id="PF05433"/>
    </source>
</evidence>
<comment type="subcellular location">
    <subcellularLocation>
        <location evidence="1">Cell outer membrane</location>
        <topology evidence="1">Lipid-anchor</topology>
    </subcellularLocation>
</comment>
<protein>
    <recommendedName>
        <fullName evidence="3">17 kDa surface antigen</fullName>
    </recommendedName>
</protein>
<evidence type="ECO:0000313" key="6">
    <source>
        <dbReference type="EMBL" id="AQS47134.1"/>
    </source>
</evidence>
<gene>
    <name evidence="6" type="ORF">BMG03_04475</name>
</gene>
<reference evidence="6 7" key="1">
    <citation type="submission" date="2017-01" db="EMBL/GenBank/DDBJ databases">
        <title>The complete genome sequence of a sulfur-oxidizing marine bacterium Thioclava sp. 25B10_4T.</title>
        <authorList>
            <person name="Liu Y."/>
            <person name="Lai Q."/>
            <person name="Shao Z."/>
        </authorList>
    </citation>
    <scope>NUCLEOTIDE SEQUENCE [LARGE SCALE GENOMIC DNA]</scope>
    <source>
        <strain evidence="6 7">25B10_4</strain>
    </source>
</reference>
<evidence type="ECO:0000256" key="1">
    <source>
        <dbReference type="ARBA" id="ARBA00004459"/>
    </source>
</evidence>
<dbReference type="Proteomes" id="UP000185622">
    <property type="component" value="Chromosome"/>
</dbReference>
<keyword evidence="7" id="KW-1185">Reference proteome</keyword>
<dbReference type="EMBL" id="CP019437">
    <property type="protein sequence ID" value="AQS47134.1"/>
    <property type="molecule type" value="Genomic_DNA"/>
</dbReference>
<evidence type="ECO:0000256" key="3">
    <source>
        <dbReference type="ARBA" id="ARBA00015281"/>
    </source>
</evidence>